<keyword evidence="2" id="KW-1185">Reference proteome</keyword>
<dbReference type="InterPro" id="IPR010710">
    <property type="entry name" value="DUF1289"/>
</dbReference>
<evidence type="ECO:0008006" key="3">
    <source>
        <dbReference type="Google" id="ProtNLM"/>
    </source>
</evidence>
<dbReference type="Pfam" id="PF06945">
    <property type="entry name" value="DUF1289"/>
    <property type="match status" value="1"/>
</dbReference>
<accession>A0A7W8DEC0</accession>
<comment type="caution">
    <text evidence="1">The sequence shown here is derived from an EMBL/GenBank/DDBJ whole genome shotgun (WGS) entry which is preliminary data.</text>
</comment>
<organism evidence="1 2">
    <name type="scientific">Rehaibacterium terrae</name>
    <dbReference type="NCBI Taxonomy" id="1341696"/>
    <lineage>
        <taxon>Bacteria</taxon>
        <taxon>Pseudomonadati</taxon>
        <taxon>Pseudomonadota</taxon>
        <taxon>Gammaproteobacteria</taxon>
        <taxon>Lysobacterales</taxon>
        <taxon>Lysobacteraceae</taxon>
        <taxon>Rehaibacterium</taxon>
    </lineage>
</organism>
<sequence>MIPVYKAILSPCVGVCALDDEGYCQGCLRHVDEIARWSLMGDDERLRLMDEVLPAREVRRR</sequence>
<dbReference type="PANTHER" id="PTHR35175:SF2">
    <property type="entry name" value="DUF1289 DOMAIN-CONTAINING PROTEIN"/>
    <property type="match status" value="1"/>
</dbReference>
<dbReference type="PANTHER" id="PTHR35175">
    <property type="entry name" value="DUF1289 DOMAIN-CONTAINING PROTEIN"/>
    <property type="match status" value="1"/>
</dbReference>
<dbReference type="Proteomes" id="UP000519004">
    <property type="component" value="Unassembled WGS sequence"/>
</dbReference>
<name>A0A7W8DEC0_9GAMM</name>
<evidence type="ECO:0000313" key="1">
    <source>
        <dbReference type="EMBL" id="MBB5015615.1"/>
    </source>
</evidence>
<evidence type="ECO:0000313" key="2">
    <source>
        <dbReference type="Proteomes" id="UP000519004"/>
    </source>
</evidence>
<dbReference type="AlphaFoldDB" id="A0A7W8DEC0"/>
<gene>
    <name evidence="1" type="ORF">HNQ58_001519</name>
</gene>
<reference evidence="1 2" key="1">
    <citation type="submission" date="2020-08" db="EMBL/GenBank/DDBJ databases">
        <title>Genomic Encyclopedia of Type Strains, Phase IV (KMG-IV): sequencing the most valuable type-strain genomes for metagenomic binning, comparative biology and taxonomic classification.</title>
        <authorList>
            <person name="Goeker M."/>
        </authorList>
    </citation>
    <scope>NUCLEOTIDE SEQUENCE [LARGE SCALE GENOMIC DNA]</scope>
    <source>
        <strain evidence="1 2">DSM 25897</strain>
    </source>
</reference>
<proteinExistence type="predicted"/>
<dbReference type="EMBL" id="JACHHX010000009">
    <property type="protein sequence ID" value="MBB5015615.1"/>
    <property type="molecule type" value="Genomic_DNA"/>
</dbReference>
<protein>
    <recommendedName>
        <fullName evidence="3">DUF1289 domain-containing protein</fullName>
    </recommendedName>
</protein>